<reference evidence="2" key="1">
    <citation type="submission" date="2016-10" db="EMBL/GenBank/DDBJ databases">
        <authorList>
            <person name="Varghese N."/>
            <person name="Submissions S."/>
        </authorList>
    </citation>
    <scope>NUCLEOTIDE SEQUENCE [LARGE SCALE GENOMIC DNA]</scope>
    <source>
        <strain evidence="2">Nm69</strain>
    </source>
</reference>
<gene>
    <name evidence="1" type="ORF">SAMN05216302_10644</name>
</gene>
<evidence type="ECO:0000313" key="2">
    <source>
        <dbReference type="Proteomes" id="UP000199533"/>
    </source>
</evidence>
<evidence type="ECO:0000313" key="1">
    <source>
        <dbReference type="EMBL" id="SFL34070.1"/>
    </source>
</evidence>
<protein>
    <submittedName>
        <fullName evidence="1">Uncharacterized protein</fullName>
    </submittedName>
</protein>
<accession>A0A1I4GX15</accession>
<keyword evidence="2" id="KW-1185">Reference proteome</keyword>
<sequence length="63" mass="7120">MSNYKESMNDLNRKIRNRSLKDIICTSVLTLQIFQGDLSMLVCVLTSLSMAVVPDISRDILCL</sequence>
<proteinExistence type="predicted"/>
<dbReference type="Proteomes" id="UP000199533">
    <property type="component" value="Unassembled WGS sequence"/>
</dbReference>
<organism evidence="1 2">
    <name type="scientific">Nitrosomonas aestuarii</name>
    <dbReference type="NCBI Taxonomy" id="52441"/>
    <lineage>
        <taxon>Bacteria</taxon>
        <taxon>Pseudomonadati</taxon>
        <taxon>Pseudomonadota</taxon>
        <taxon>Betaproteobacteria</taxon>
        <taxon>Nitrosomonadales</taxon>
        <taxon>Nitrosomonadaceae</taxon>
        <taxon>Nitrosomonas</taxon>
    </lineage>
</organism>
<dbReference type="AlphaFoldDB" id="A0A1I4GX15"/>
<dbReference type="EMBL" id="FOSP01000064">
    <property type="protein sequence ID" value="SFL34070.1"/>
    <property type="molecule type" value="Genomic_DNA"/>
</dbReference>
<name>A0A1I4GX15_9PROT</name>